<dbReference type="PANTHER" id="PTHR43184">
    <property type="entry name" value="MAJOR FACILITATOR SUPERFAMILY TRANSPORTER 16, ISOFORM B"/>
    <property type="match status" value="1"/>
</dbReference>
<keyword evidence="17" id="KW-1185">Reference proteome</keyword>
<keyword evidence="10" id="KW-0325">Glycoprotein</keyword>
<dbReference type="GO" id="GO:0035435">
    <property type="term" value="P:phosphate ion transmembrane transport"/>
    <property type="evidence" value="ECO:0007669"/>
    <property type="project" value="TreeGrafter"/>
</dbReference>
<evidence type="ECO:0000256" key="5">
    <source>
        <dbReference type="ARBA" id="ARBA00022597"/>
    </source>
</evidence>
<dbReference type="Gene3D" id="1.20.1250.20">
    <property type="entry name" value="MFS general substrate transporter like domains"/>
    <property type="match status" value="2"/>
</dbReference>
<dbReference type="Ensembl" id="ENSTMTT00000007874.1">
    <property type="protein sequence ID" value="ENSTMTP00000007621.1"/>
    <property type="gene ID" value="ENSTMTG00000005309.1"/>
</dbReference>
<evidence type="ECO:0000256" key="13">
    <source>
        <dbReference type="ARBA" id="ARBA00042041"/>
    </source>
</evidence>
<dbReference type="InterPro" id="IPR036259">
    <property type="entry name" value="MFS_trans_sf"/>
</dbReference>
<name>A0A674IDW6_9SAUR</name>
<comment type="catalytic activity">
    <reaction evidence="11">
        <text>D-glucose 6-phosphate(in) + phosphate(out) = D-glucose 6-phosphate(out) + phosphate(in)</text>
        <dbReference type="Rhea" id="RHEA:71535"/>
        <dbReference type="ChEBI" id="CHEBI:43474"/>
        <dbReference type="ChEBI" id="CHEBI:61548"/>
    </reaction>
</comment>
<protein>
    <recommendedName>
        <fullName evidence="12">Glucose-6-phosphate exchanger SLC37A2</fullName>
    </recommendedName>
    <alternativeName>
        <fullName evidence="13">Solute carrier family 37 member 2</fullName>
    </alternativeName>
</protein>
<keyword evidence="8 14" id="KW-1133">Transmembrane helix</keyword>
<feature type="transmembrane region" description="Helical" evidence="14">
    <location>
        <begin position="174"/>
        <end position="193"/>
    </location>
</feature>
<evidence type="ECO:0000256" key="9">
    <source>
        <dbReference type="ARBA" id="ARBA00023136"/>
    </source>
</evidence>
<keyword evidence="3" id="KW-0813">Transport</keyword>
<dbReference type="InterPro" id="IPR011701">
    <property type="entry name" value="MFS"/>
</dbReference>
<evidence type="ECO:0000256" key="2">
    <source>
        <dbReference type="ARBA" id="ARBA00009598"/>
    </source>
</evidence>
<evidence type="ECO:0000256" key="3">
    <source>
        <dbReference type="ARBA" id="ARBA00022448"/>
    </source>
</evidence>
<evidence type="ECO:0000259" key="15">
    <source>
        <dbReference type="PROSITE" id="PS50850"/>
    </source>
</evidence>
<proteinExistence type="inferred from homology"/>
<dbReference type="Pfam" id="PF07690">
    <property type="entry name" value="MFS_1"/>
    <property type="match status" value="1"/>
</dbReference>
<keyword evidence="6 14" id="KW-0812">Transmembrane</keyword>
<evidence type="ECO:0000256" key="8">
    <source>
        <dbReference type="ARBA" id="ARBA00022989"/>
    </source>
</evidence>
<dbReference type="SUPFAM" id="SSF103473">
    <property type="entry name" value="MFS general substrate transporter"/>
    <property type="match status" value="1"/>
</dbReference>
<comment type="subcellular location">
    <subcellularLocation>
        <location evidence="1">Endoplasmic reticulum membrane</location>
        <topology evidence="1">Multi-pass membrane protein</topology>
    </subcellularLocation>
</comment>
<dbReference type="PIRSF" id="PIRSF002808">
    <property type="entry name" value="Hexose_phosphate_transp"/>
    <property type="match status" value="1"/>
</dbReference>
<dbReference type="PANTHER" id="PTHR43184:SF9">
    <property type="entry name" value="GLUCOSE-6-PHOSPHATE EXCHANGER SLC37A2"/>
    <property type="match status" value="1"/>
</dbReference>
<accession>A0A674IDW6</accession>
<dbReference type="InterPro" id="IPR044740">
    <property type="entry name" value="SLC37A1_2"/>
</dbReference>
<feature type="transmembrane region" description="Helical" evidence="14">
    <location>
        <begin position="434"/>
        <end position="452"/>
    </location>
</feature>
<evidence type="ECO:0000256" key="12">
    <source>
        <dbReference type="ARBA" id="ARBA00039218"/>
    </source>
</evidence>
<keyword evidence="4" id="KW-0050">Antiport</keyword>
<evidence type="ECO:0000256" key="11">
    <source>
        <dbReference type="ARBA" id="ARBA00034251"/>
    </source>
</evidence>
<dbReference type="FunFam" id="1.20.1250.20:FF:000050">
    <property type="entry name" value="glucose-6-phosphate exchanger SLC37A2 isoform X1"/>
    <property type="match status" value="1"/>
</dbReference>
<evidence type="ECO:0000256" key="10">
    <source>
        <dbReference type="ARBA" id="ARBA00023180"/>
    </source>
</evidence>
<feature type="transmembrane region" description="Helical" evidence="14">
    <location>
        <begin position="199"/>
        <end position="220"/>
    </location>
</feature>
<dbReference type="FunFam" id="1.20.1250.20:FF:000028">
    <property type="entry name" value="Sugar phosphate exchanger 3 isoform 1"/>
    <property type="match status" value="1"/>
</dbReference>
<feature type="transmembrane region" description="Helical" evidence="14">
    <location>
        <begin position="12"/>
        <end position="30"/>
    </location>
</feature>
<keyword evidence="7" id="KW-0256">Endoplasmic reticulum</keyword>
<evidence type="ECO:0000256" key="14">
    <source>
        <dbReference type="SAM" id="Phobius"/>
    </source>
</evidence>
<evidence type="ECO:0000256" key="4">
    <source>
        <dbReference type="ARBA" id="ARBA00022449"/>
    </source>
</evidence>
<keyword evidence="5" id="KW-0762">Sugar transport</keyword>
<evidence type="ECO:0000256" key="1">
    <source>
        <dbReference type="ARBA" id="ARBA00004477"/>
    </source>
</evidence>
<reference evidence="16" key="1">
    <citation type="submission" date="2025-08" db="UniProtKB">
        <authorList>
            <consortium name="Ensembl"/>
        </authorList>
    </citation>
    <scope>IDENTIFICATION</scope>
</reference>
<dbReference type="AlphaFoldDB" id="A0A674IDW6"/>
<feature type="transmembrane region" description="Helical" evidence="14">
    <location>
        <begin position="269"/>
        <end position="290"/>
    </location>
</feature>
<feature type="domain" description="Major facilitator superfamily (MFS) profile" evidence="15">
    <location>
        <begin position="19"/>
        <end position="457"/>
    </location>
</feature>
<evidence type="ECO:0000313" key="16">
    <source>
        <dbReference type="Ensembl" id="ENSTMTP00000007621.1"/>
    </source>
</evidence>
<dbReference type="Proteomes" id="UP000472274">
    <property type="component" value="Unplaced"/>
</dbReference>
<organism evidence="16 17">
    <name type="scientific">Terrapene triunguis</name>
    <name type="common">Three-toed box turtle</name>
    <dbReference type="NCBI Taxonomy" id="2587831"/>
    <lineage>
        <taxon>Eukaryota</taxon>
        <taxon>Metazoa</taxon>
        <taxon>Chordata</taxon>
        <taxon>Craniata</taxon>
        <taxon>Vertebrata</taxon>
        <taxon>Euteleostomi</taxon>
        <taxon>Archelosauria</taxon>
        <taxon>Testudinata</taxon>
        <taxon>Testudines</taxon>
        <taxon>Cryptodira</taxon>
        <taxon>Durocryptodira</taxon>
        <taxon>Testudinoidea</taxon>
        <taxon>Emydidae</taxon>
        <taxon>Terrapene</taxon>
    </lineage>
</organism>
<evidence type="ECO:0000256" key="7">
    <source>
        <dbReference type="ARBA" id="ARBA00022824"/>
    </source>
</evidence>
<comment type="similarity">
    <text evidence="2">Belongs to the major facilitator superfamily. Organophosphate:Pi antiporter (OPA) (TC 2.A.1.4) family.</text>
</comment>
<dbReference type="PROSITE" id="PS50850">
    <property type="entry name" value="MFS"/>
    <property type="match status" value="1"/>
</dbReference>
<feature type="transmembrane region" description="Helical" evidence="14">
    <location>
        <begin position="400"/>
        <end position="422"/>
    </location>
</feature>
<feature type="transmembrane region" description="Helical" evidence="14">
    <location>
        <begin position="106"/>
        <end position="128"/>
    </location>
</feature>
<reference evidence="16" key="2">
    <citation type="submission" date="2025-09" db="UniProtKB">
        <authorList>
            <consortium name="Ensembl"/>
        </authorList>
    </citation>
    <scope>IDENTIFICATION</scope>
</reference>
<dbReference type="GeneTree" id="ENSGT00940000158657"/>
<dbReference type="GO" id="GO:0005789">
    <property type="term" value="C:endoplasmic reticulum membrane"/>
    <property type="evidence" value="ECO:0007669"/>
    <property type="project" value="UniProtKB-SubCell"/>
</dbReference>
<evidence type="ECO:0000256" key="6">
    <source>
        <dbReference type="ARBA" id="ARBA00022692"/>
    </source>
</evidence>
<dbReference type="CDD" id="cd17344">
    <property type="entry name" value="MFS_SLC37A1_2"/>
    <property type="match status" value="1"/>
</dbReference>
<feature type="transmembrane region" description="Helical" evidence="14">
    <location>
        <begin position="363"/>
        <end position="388"/>
    </location>
</feature>
<feature type="transmembrane region" description="Helical" evidence="14">
    <location>
        <begin position="334"/>
        <end position="351"/>
    </location>
</feature>
<evidence type="ECO:0000313" key="17">
    <source>
        <dbReference type="Proteomes" id="UP000472274"/>
    </source>
</evidence>
<sequence>MCPQSLSPALTWYRGLTLVLTFLFYASFHLSRKPISIVKSELHTNCSSPGRIPPNGTNSTTWCDWAPFDQANYKELFGGLDNAFLVAYAIGMFISGIFGERLPLRYYLSGGMVLSGMFTALFGLAYFWEIHVLWYYIIIQICNGLVQTTGWPSVVTCVGNWFGKGKRGLIMGIWNSHTSVGNILGSLIAGVWVSSAWGLSFIVPGIIIAIMGIVCFLFLVECECELVTRSTDDGSCSRENTIDSSEYPREPVEQPEAISFLGALRIPGVVEFSLCLLFAKLVSYTFLYWLPLYIVNVAHFGAKEAGDLSTLFDVGGILGGILAGLVSDYTGGRATTCCVMLIVAAPMLFLYNHVGQNGIGSSVAMLIICGALVNGPYALITTAVSADLGTHECLKGNAKALSTVTAIIDGTGSIGAALGPLLAGLISPTGWNNVFYMLITADILACLGLCLISQAKCLAWPAFG</sequence>
<dbReference type="InterPro" id="IPR000849">
    <property type="entry name" value="Sugar_P_transporter"/>
</dbReference>
<dbReference type="InterPro" id="IPR020846">
    <property type="entry name" value="MFS_dom"/>
</dbReference>
<dbReference type="GO" id="GO:0061513">
    <property type="term" value="F:glucose 6-phosphate:phosphate antiporter activity"/>
    <property type="evidence" value="ECO:0007669"/>
    <property type="project" value="InterPro"/>
</dbReference>
<feature type="transmembrane region" description="Helical" evidence="14">
    <location>
        <begin position="82"/>
        <end position="99"/>
    </location>
</feature>
<keyword evidence="9 14" id="KW-0472">Membrane</keyword>